<sequence length="48" mass="5824">MLNRNCIYYVIKSGMYFVYARELWHSYGLDMAWFVELPFVMKCCCSKL</sequence>
<protein>
    <submittedName>
        <fullName evidence="1">Uncharacterized protein</fullName>
    </submittedName>
</protein>
<dbReference type="EMBL" id="LAOD01000019">
    <property type="protein sequence ID" value="KJV85849.1"/>
    <property type="molecule type" value="Genomic_DNA"/>
</dbReference>
<gene>
    <name evidence="1" type="ORF">APHCRT_0883</name>
</gene>
<dbReference type="PATRIC" id="fig|1359157.3.peg.612"/>
<name>A0A0F3Q314_ANAPH</name>
<reference evidence="1 2" key="1">
    <citation type="submission" date="2015-01" db="EMBL/GenBank/DDBJ databases">
        <title>Genome Sequencing of Rickettsiales.</title>
        <authorList>
            <person name="Daugherty S.C."/>
            <person name="Su Q."/>
            <person name="Abolude K."/>
            <person name="Beier-Sexton M."/>
            <person name="Carlyon J.A."/>
            <person name="Carter R."/>
            <person name="Day N.P."/>
            <person name="Dumler S.J."/>
            <person name="Dyachenko V."/>
            <person name="Godinez A."/>
            <person name="Kurtti T.J."/>
            <person name="Lichay M."/>
            <person name="Mullins K.E."/>
            <person name="Ott S."/>
            <person name="Pappas-Brown V."/>
            <person name="Paris D.H."/>
            <person name="Patel P."/>
            <person name="Richards A.L."/>
            <person name="Sadzewicz L."/>
            <person name="Sears K."/>
            <person name="Seidman D."/>
            <person name="Sengamalay N."/>
            <person name="Stenos J."/>
            <person name="Tallon L.J."/>
            <person name="Vincent G."/>
            <person name="Fraser C.M."/>
            <person name="Munderloh U."/>
            <person name="Dunning-Hotopp J.C."/>
        </authorList>
    </citation>
    <scope>NUCLEOTIDE SEQUENCE [LARGE SCALE GENOMIC DNA]</scope>
    <source>
        <strain evidence="1 2">CRT53-1</strain>
    </source>
</reference>
<proteinExistence type="predicted"/>
<accession>A0A0F3Q314</accession>
<comment type="caution">
    <text evidence="1">The sequence shown here is derived from an EMBL/GenBank/DDBJ whole genome shotgun (WGS) entry which is preliminary data.</text>
</comment>
<evidence type="ECO:0000313" key="2">
    <source>
        <dbReference type="Proteomes" id="UP000033722"/>
    </source>
</evidence>
<organism evidence="1 2">
    <name type="scientific">Anaplasma phagocytophilum str. CRT53-1</name>
    <dbReference type="NCBI Taxonomy" id="1359157"/>
    <lineage>
        <taxon>Bacteria</taxon>
        <taxon>Pseudomonadati</taxon>
        <taxon>Pseudomonadota</taxon>
        <taxon>Alphaproteobacteria</taxon>
        <taxon>Rickettsiales</taxon>
        <taxon>Anaplasmataceae</taxon>
        <taxon>Anaplasma</taxon>
        <taxon>phagocytophilum group</taxon>
    </lineage>
</organism>
<dbReference type="Proteomes" id="UP000033722">
    <property type="component" value="Unassembled WGS sequence"/>
</dbReference>
<evidence type="ECO:0000313" key="1">
    <source>
        <dbReference type="EMBL" id="KJV85849.1"/>
    </source>
</evidence>
<dbReference type="AlphaFoldDB" id="A0A0F3Q314"/>